<accession>A0A4S8M8K2</accession>
<sequence>MAHVGWYPNLLDLQDSLLSHIDDENALVSLFIHMTGDSSNQRIIEINYIPSSSPNFEPYRQIDSFESSSRTSSLKTLNFTVEVPPVYPGNYKRPALFPSDLPGIVDDGKTHGSISYSPEQCDVHCVLMYRSQWVEGYIFIVLGPYLDQEIFYRREPWIDVFVSDNELPISDVWDSYLPSGSRYGRRQDVDSGATADIFGTSVTVNVTVKKIWDDPAYYYIVLEENYGQMGAMVEGLMEDAQSGLEGADVSTGNRGLDEVMILPEYEEVNEKSVAELEPYG</sequence>
<evidence type="ECO:0000313" key="2">
    <source>
        <dbReference type="Proteomes" id="UP000297245"/>
    </source>
</evidence>
<dbReference type="AlphaFoldDB" id="A0A4S8M8K2"/>
<dbReference type="EMBL" id="ML179141">
    <property type="protein sequence ID" value="THU98188.1"/>
    <property type="molecule type" value="Genomic_DNA"/>
</dbReference>
<protein>
    <submittedName>
        <fullName evidence="1">Uncharacterized protein</fullName>
    </submittedName>
</protein>
<evidence type="ECO:0000313" key="1">
    <source>
        <dbReference type="EMBL" id="THU98188.1"/>
    </source>
</evidence>
<organism evidence="1 2">
    <name type="scientific">Dendrothele bispora (strain CBS 962.96)</name>
    <dbReference type="NCBI Taxonomy" id="1314807"/>
    <lineage>
        <taxon>Eukaryota</taxon>
        <taxon>Fungi</taxon>
        <taxon>Dikarya</taxon>
        <taxon>Basidiomycota</taxon>
        <taxon>Agaricomycotina</taxon>
        <taxon>Agaricomycetes</taxon>
        <taxon>Agaricomycetidae</taxon>
        <taxon>Agaricales</taxon>
        <taxon>Agaricales incertae sedis</taxon>
        <taxon>Dendrothele</taxon>
    </lineage>
</organism>
<gene>
    <name evidence="1" type="ORF">K435DRAFT_885438</name>
</gene>
<dbReference type="Proteomes" id="UP000297245">
    <property type="component" value="Unassembled WGS sequence"/>
</dbReference>
<name>A0A4S8M8K2_DENBC</name>
<reference evidence="1 2" key="1">
    <citation type="journal article" date="2019" name="Nat. Ecol. Evol.">
        <title>Megaphylogeny resolves global patterns of mushroom evolution.</title>
        <authorList>
            <person name="Varga T."/>
            <person name="Krizsan K."/>
            <person name="Foldi C."/>
            <person name="Dima B."/>
            <person name="Sanchez-Garcia M."/>
            <person name="Sanchez-Ramirez S."/>
            <person name="Szollosi G.J."/>
            <person name="Szarkandi J.G."/>
            <person name="Papp V."/>
            <person name="Albert L."/>
            <person name="Andreopoulos W."/>
            <person name="Angelini C."/>
            <person name="Antonin V."/>
            <person name="Barry K.W."/>
            <person name="Bougher N.L."/>
            <person name="Buchanan P."/>
            <person name="Buyck B."/>
            <person name="Bense V."/>
            <person name="Catcheside P."/>
            <person name="Chovatia M."/>
            <person name="Cooper J."/>
            <person name="Damon W."/>
            <person name="Desjardin D."/>
            <person name="Finy P."/>
            <person name="Geml J."/>
            <person name="Haridas S."/>
            <person name="Hughes K."/>
            <person name="Justo A."/>
            <person name="Karasinski D."/>
            <person name="Kautmanova I."/>
            <person name="Kiss B."/>
            <person name="Kocsube S."/>
            <person name="Kotiranta H."/>
            <person name="LaButti K.M."/>
            <person name="Lechner B.E."/>
            <person name="Liimatainen K."/>
            <person name="Lipzen A."/>
            <person name="Lukacs Z."/>
            <person name="Mihaltcheva S."/>
            <person name="Morgado L.N."/>
            <person name="Niskanen T."/>
            <person name="Noordeloos M.E."/>
            <person name="Ohm R.A."/>
            <person name="Ortiz-Santana B."/>
            <person name="Ovrebo C."/>
            <person name="Racz N."/>
            <person name="Riley R."/>
            <person name="Savchenko A."/>
            <person name="Shiryaev A."/>
            <person name="Soop K."/>
            <person name="Spirin V."/>
            <person name="Szebenyi C."/>
            <person name="Tomsovsky M."/>
            <person name="Tulloss R.E."/>
            <person name="Uehling J."/>
            <person name="Grigoriev I.V."/>
            <person name="Vagvolgyi C."/>
            <person name="Papp T."/>
            <person name="Martin F.M."/>
            <person name="Miettinen O."/>
            <person name="Hibbett D.S."/>
            <person name="Nagy L.G."/>
        </authorList>
    </citation>
    <scope>NUCLEOTIDE SEQUENCE [LARGE SCALE GENOMIC DNA]</scope>
    <source>
        <strain evidence="1 2">CBS 962.96</strain>
    </source>
</reference>
<proteinExistence type="predicted"/>
<keyword evidence="2" id="KW-1185">Reference proteome</keyword>